<dbReference type="GO" id="GO:0005634">
    <property type="term" value="C:nucleus"/>
    <property type="evidence" value="ECO:0007669"/>
    <property type="project" value="TreeGrafter"/>
</dbReference>
<feature type="compositionally biased region" description="Basic and acidic residues" evidence="1">
    <location>
        <begin position="1287"/>
        <end position="1299"/>
    </location>
</feature>
<gene>
    <name evidence="3" type="ORF">NDU88_004605</name>
</gene>
<dbReference type="EMBL" id="JANPWB010000005">
    <property type="protein sequence ID" value="KAJ1187837.1"/>
    <property type="molecule type" value="Genomic_DNA"/>
</dbReference>
<dbReference type="FunFam" id="3.90.70.10:FF:000043">
    <property type="entry name" value="Ubiquitin carboxyl-terminal hydrolase 40"/>
    <property type="match status" value="1"/>
</dbReference>
<keyword evidence="4" id="KW-1185">Reference proteome</keyword>
<dbReference type="Pfam" id="PF25822">
    <property type="entry name" value="UBL_USP40"/>
    <property type="match status" value="1"/>
</dbReference>
<evidence type="ECO:0000259" key="2">
    <source>
        <dbReference type="PROSITE" id="PS50235"/>
    </source>
</evidence>
<accession>A0AAV7UFL0</accession>
<dbReference type="GO" id="GO:0005829">
    <property type="term" value="C:cytosol"/>
    <property type="evidence" value="ECO:0007669"/>
    <property type="project" value="TreeGrafter"/>
</dbReference>
<name>A0AAV7UFL0_PLEWA</name>
<proteinExistence type="predicted"/>
<feature type="region of interest" description="Disordered" evidence="1">
    <location>
        <begin position="72"/>
        <end position="101"/>
    </location>
</feature>
<dbReference type="InterPro" id="IPR057763">
    <property type="entry name" value="UBL_USP40"/>
</dbReference>
<dbReference type="PANTHER" id="PTHR24006:SF842">
    <property type="entry name" value="UBIQUITIN CARBOXYL-TERMINAL HYDROLASE 40"/>
    <property type="match status" value="1"/>
</dbReference>
<organism evidence="3 4">
    <name type="scientific">Pleurodeles waltl</name>
    <name type="common">Iberian ribbed newt</name>
    <dbReference type="NCBI Taxonomy" id="8319"/>
    <lineage>
        <taxon>Eukaryota</taxon>
        <taxon>Metazoa</taxon>
        <taxon>Chordata</taxon>
        <taxon>Craniata</taxon>
        <taxon>Vertebrata</taxon>
        <taxon>Euteleostomi</taxon>
        <taxon>Amphibia</taxon>
        <taxon>Batrachia</taxon>
        <taxon>Caudata</taxon>
        <taxon>Salamandroidea</taxon>
        <taxon>Salamandridae</taxon>
        <taxon>Pleurodelinae</taxon>
        <taxon>Pleurodeles</taxon>
    </lineage>
</organism>
<feature type="domain" description="USP" evidence="2">
    <location>
        <begin position="99"/>
        <end position="552"/>
    </location>
</feature>
<feature type="region of interest" description="Disordered" evidence="1">
    <location>
        <begin position="1278"/>
        <end position="1299"/>
    </location>
</feature>
<dbReference type="Pfam" id="PF00443">
    <property type="entry name" value="UCH"/>
    <property type="match status" value="1"/>
</dbReference>
<dbReference type="InterPro" id="IPR001394">
    <property type="entry name" value="Peptidase_C19_UCH"/>
</dbReference>
<dbReference type="InterPro" id="IPR050164">
    <property type="entry name" value="Peptidase_C19"/>
</dbReference>
<dbReference type="GO" id="GO:0004843">
    <property type="term" value="F:cysteine-type deubiquitinase activity"/>
    <property type="evidence" value="ECO:0007669"/>
    <property type="project" value="InterPro"/>
</dbReference>
<dbReference type="SUPFAM" id="SSF54001">
    <property type="entry name" value="Cysteine proteinases"/>
    <property type="match status" value="1"/>
</dbReference>
<sequence length="1314" mass="147641">MLLVGKYQAHPPNIIDYTMPQRLSPKHPCRNAFDQLQHPATRNPNVAIRDNLPCTIMFGDLFEEEGDFSFLSNEGGTKGERARSRHPELMEPRGPTKLSGIRNQGGTCYLNSLLQTLLFTPEFREALFSLGPEDLGSLEKKDDPHAKVRIIPLQLQRLFAQLLLVNQQAASTTDLTNSFGWGDNEETRQHDVQELNRILFCALESSLVCTSGHDLINRLYHGIVVNKIVCKNCGNISERQEDFLDLTVAVKDTSSLEEALYSIYVEEEVFDDDNLYRCSACNTLVRAAKSAKLRKLPPFLTFSLLRFNFDFVKCERYKETHRYTFPLRIDLKPFCEQGELDESQLEYELFSVIIHKGGCYGGHYHAYIKDVDLLGDWHCALEKEETKSEESAKKVQEPKIAPVMEEPLSLLTTLIEKEESSGISIDHLGQKLLLEKGTSWNKLYRNQHGAIRKFLQDHPSVFLLTSDGNRVSLCPSDRTLPFKGNVPVAEVANTTPSLYIQQDLGSVPEQLRDSVSHWFDFNDSSVQPITEEDIKKQFQGKESAYMLFYRQSQLRRPLDARQNPQYRMPQHLLEEMNAANLELEAKRAEPVTEITLLELQLHLGNHYIYDGGALHPASTRTDSILDFTIDQSKTLGDLRYSVYQLLGFWDDDVVLSVAKSLPAGLHLYQALNGDDLPLSTFDLAPGTDIFVWNGKEVGGVAIQTGEAAEPLVLSILHPAESGRALHGPRFRESQQVFAGNAELGSVREALAASLRADRVTLCYPLGSGDKDADTWNLFPEADMNRSIKSLGLRDGSAILVLDADRIDQSFVNIEGKNSTVPGYDNRWFQIQNFCKSKTEGQQVRIQVTADMMMSDIKIKAIQDLHVEDEIGDASDICLRPIDKNGKFLPPVGDCLTVEEAHVRMRSSLGLCVGQAPSSTQLFLYFVMGSDVQEGPELEILVEETISVTECLQMMLAKAGLSGDGGWHLRKMDWCYEAGEPLDEAVASLKELKICSGDTLVVTEGRLPPKGFLKVPIWLYQPLSLPAELGGAQGHLNQLTKKIATMRTSPAGDAPDLKHTEMELSYGGDLEIPLESSLEDLKTQVMTLPSFQHLNIPSPYFLRVWTLENKRLARLLRSHQQQELSDYRLGSRPEICAQVLLEEERLGSADLLLRVQMKVPGHREYYPAIDMVWDISRECTARSLRQQVAAVYSLPAEKLELAKHLPEKFEWMPISNWTQQVSKRKKKRKLESLQREPYHLKDGDTIGVQNLLLEEKTDFSTAEDDAGKEKLRALTAAAQRSCAGNRAQKGEADGKKGARVRKPEVALSINVGVFR</sequence>
<protein>
    <recommendedName>
        <fullName evidence="2">USP domain-containing protein</fullName>
    </recommendedName>
</protein>
<dbReference type="PROSITE" id="PS00973">
    <property type="entry name" value="USP_2"/>
    <property type="match status" value="1"/>
</dbReference>
<comment type="caution">
    <text evidence="3">The sequence shown here is derived from an EMBL/GenBank/DDBJ whole genome shotgun (WGS) entry which is preliminary data.</text>
</comment>
<dbReference type="GO" id="GO:0016579">
    <property type="term" value="P:protein deubiquitination"/>
    <property type="evidence" value="ECO:0007669"/>
    <property type="project" value="InterPro"/>
</dbReference>
<evidence type="ECO:0000256" key="1">
    <source>
        <dbReference type="SAM" id="MobiDB-lite"/>
    </source>
</evidence>
<reference evidence="3" key="1">
    <citation type="journal article" date="2022" name="bioRxiv">
        <title>Sequencing and chromosome-scale assembly of the giantPleurodeles waltlgenome.</title>
        <authorList>
            <person name="Brown T."/>
            <person name="Elewa A."/>
            <person name="Iarovenko S."/>
            <person name="Subramanian E."/>
            <person name="Araus A.J."/>
            <person name="Petzold A."/>
            <person name="Susuki M."/>
            <person name="Suzuki K.-i.T."/>
            <person name="Hayashi T."/>
            <person name="Toyoda A."/>
            <person name="Oliveira C."/>
            <person name="Osipova E."/>
            <person name="Leigh N.D."/>
            <person name="Simon A."/>
            <person name="Yun M.H."/>
        </authorList>
    </citation>
    <scope>NUCLEOTIDE SEQUENCE</scope>
    <source>
        <strain evidence="3">20211129_DDA</strain>
        <tissue evidence="3">Liver</tissue>
    </source>
</reference>
<dbReference type="PROSITE" id="PS00972">
    <property type="entry name" value="USP_1"/>
    <property type="match status" value="1"/>
</dbReference>
<evidence type="ECO:0000313" key="4">
    <source>
        <dbReference type="Proteomes" id="UP001066276"/>
    </source>
</evidence>
<dbReference type="Gene3D" id="3.90.70.10">
    <property type="entry name" value="Cysteine proteinases"/>
    <property type="match status" value="2"/>
</dbReference>
<feature type="compositionally biased region" description="Basic and acidic residues" evidence="1">
    <location>
        <begin position="77"/>
        <end position="91"/>
    </location>
</feature>
<dbReference type="InterPro" id="IPR028889">
    <property type="entry name" value="USP"/>
</dbReference>
<evidence type="ECO:0000313" key="3">
    <source>
        <dbReference type="EMBL" id="KAJ1187837.1"/>
    </source>
</evidence>
<dbReference type="PROSITE" id="PS50235">
    <property type="entry name" value="USP_3"/>
    <property type="match status" value="1"/>
</dbReference>
<dbReference type="InterPro" id="IPR038765">
    <property type="entry name" value="Papain-like_cys_pep_sf"/>
</dbReference>
<dbReference type="Proteomes" id="UP001066276">
    <property type="component" value="Chromosome 3_1"/>
</dbReference>
<dbReference type="InterPro" id="IPR018200">
    <property type="entry name" value="USP_CS"/>
</dbReference>
<dbReference type="PANTHER" id="PTHR24006">
    <property type="entry name" value="UBIQUITIN CARBOXYL-TERMINAL HYDROLASE"/>
    <property type="match status" value="1"/>
</dbReference>